<keyword evidence="2" id="KW-1185">Reference proteome</keyword>
<dbReference type="AlphaFoldDB" id="A0A7C8I558"/>
<dbReference type="EMBL" id="JAADJZ010000044">
    <property type="protein sequence ID" value="KAF2864627.1"/>
    <property type="molecule type" value="Genomic_DNA"/>
</dbReference>
<organism evidence="1 2">
    <name type="scientific">Massariosphaeria phaeospora</name>
    <dbReference type="NCBI Taxonomy" id="100035"/>
    <lineage>
        <taxon>Eukaryota</taxon>
        <taxon>Fungi</taxon>
        <taxon>Dikarya</taxon>
        <taxon>Ascomycota</taxon>
        <taxon>Pezizomycotina</taxon>
        <taxon>Dothideomycetes</taxon>
        <taxon>Pleosporomycetidae</taxon>
        <taxon>Pleosporales</taxon>
        <taxon>Pleosporales incertae sedis</taxon>
        <taxon>Massariosphaeria</taxon>
    </lineage>
</organism>
<proteinExistence type="predicted"/>
<evidence type="ECO:0000313" key="2">
    <source>
        <dbReference type="Proteomes" id="UP000481861"/>
    </source>
</evidence>
<protein>
    <submittedName>
        <fullName evidence="1">Uncharacterized protein</fullName>
    </submittedName>
</protein>
<name>A0A7C8I558_9PLEO</name>
<reference evidence="1 2" key="1">
    <citation type="submission" date="2020-01" db="EMBL/GenBank/DDBJ databases">
        <authorList>
            <consortium name="DOE Joint Genome Institute"/>
            <person name="Haridas S."/>
            <person name="Albert R."/>
            <person name="Binder M."/>
            <person name="Bloem J."/>
            <person name="Labutti K."/>
            <person name="Salamov A."/>
            <person name="Andreopoulos B."/>
            <person name="Baker S.E."/>
            <person name="Barry K."/>
            <person name="Bills G."/>
            <person name="Bluhm B.H."/>
            <person name="Cannon C."/>
            <person name="Castanera R."/>
            <person name="Culley D.E."/>
            <person name="Daum C."/>
            <person name="Ezra D."/>
            <person name="Gonzalez J.B."/>
            <person name="Henrissat B."/>
            <person name="Kuo A."/>
            <person name="Liang C."/>
            <person name="Lipzen A."/>
            <person name="Lutzoni F."/>
            <person name="Magnuson J."/>
            <person name="Mondo S."/>
            <person name="Nolan M."/>
            <person name="Ohm R."/>
            <person name="Pangilinan J."/>
            <person name="Park H.-J.H."/>
            <person name="Ramirez L."/>
            <person name="Alfaro M."/>
            <person name="Sun H."/>
            <person name="Tritt A."/>
            <person name="Yoshinaga Y."/>
            <person name="Zwiers L.-H.L."/>
            <person name="Turgeon B.G."/>
            <person name="Goodwin S.B."/>
            <person name="Spatafora J.W."/>
            <person name="Crous P.W."/>
            <person name="Grigoriev I.V."/>
        </authorList>
    </citation>
    <scope>NUCLEOTIDE SEQUENCE [LARGE SCALE GENOMIC DNA]</scope>
    <source>
        <strain evidence="1 2">CBS 611.86</strain>
    </source>
</reference>
<gene>
    <name evidence="1" type="ORF">BDV95DRAFT_588727</name>
</gene>
<dbReference type="Proteomes" id="UP000481861">
    <property type="component" value="Unassembled WGS sequence"/>
</dbReference>
<accession>A0A7C8I558</accession>
<sequence>MSRHLYKPLPAYMSHREGLFNPDIQIVSELAWIARVEGLQQLLHEQSLAPQSLPLTPPLERSPNLNLARPLERRFAFPPIKKEESQSLHLSPYQQFPIQVRFPGQPRLSELHPEPLPAQRLLSACQSATIRLSATIVSRSPSPFAASANSYTNSDANNELLTSLCTVGRNTAVASRNRKPEK</sequence>
<evidence type="ECO:0000313" key="1">
    <source>
        <dbReference type="EMBL" id="KAF2864627.1"/>
    </source>
</evidence>
<comment type="caution">
    <text evidence="1">The sequence shown here is derived from an EMBL/GenBank/DDBJ whole genome shotgun (WGS) entry which is preliminary data.</text>
</comment>